<sequence length="90" mass="9401">MAVEGFGTTEPLWPELRFEILLAPGGEGAPVGPGAQPADRLTPTRFPTGARLAARLAARWPPVFRSGGTTVTPPGRKAANRWATAGRPLG</sequence>
<feature type="region of interest" description="Disordered" evidence="1">
    <location>
        <begin position="63"/>
        <end position="90"/>
    </location>
</feature>
<gene>
    <name evidence="2" type="ORF">GCM10010430_67510</name>
</gene>
<keyword evidence="3" id="KW-1185">Reference proteome</keyword>
<organism evidence="2 3">
    <name type="scientific">Kitasatospora cystarginea</name>
    <dbReference type="NCBI Taxonomy" id="58350"/>
    <lineage>
        <taxon>Bacteria</taxon>
        <taxon>Bacillati</taxon>
        <taxon>Actinomycetota</taxon>
        <taxon>Actinomycetes</taxon>
        <taxon>Kitasatosporales</taxon>
        <taxon>Streptomycetaceae</taxon>
        <taxon>Kitasatospora</taxon>
    </lineage>
</organism>
<reference evidence="2 3" key="1">
    <citation type="journal article" date="2019" name="Int. J. Syst. Evol. Microbiol.">
        <title>The Global Catalogue of Microorganisms (GCM) 10K type strain sequencing project: providing services to taxonomists for standard genome sequencing and annotation.</title>
        <authorList>
            <consortium name="The Broad Institute Genomics Platform"/>
            <consortium name="The Broad Institute Genome Sequencing Center for Infectious Disease"/>
            <person name="Wu L."/>
            <person name="Ma J."/>
        </authorList>
    </citation>
    <scope>NUCLEOTIDE SEQUENCE [LARGE SCALE GENOMIC DNA]</scope>
    <source>
        <strain evidence="2 3">JCM 7356</strain>
    </source>
</reference>
<proteinExistence type="predicted"/>
<protein>
    <submittedName>
        <fullName evidence="2">Uncharacterized protein</fullName>
    </submittedName>
</protein>
<accession>A0ABN3EVS2</accession>
<comment type="caution">
    <text evidence="2">The sequence shown here is derived from an EMBL/GenBank/DDBJ whole genome shotgun (WGS) entry which is preliminary data.</text>
</comment>
<name>A0ABN3EVS2_9ACTN</name>
<evidence type="ECO:0000313" key="3">
    <source>
        <dbReference type="Proteomes" id="UP001500305"/>
    </source>
</evidence>
<evidence type="ECO:0000313" key="2">
    <source>
        <dbReference type="EMBL" id="GAA2272071.1"/>
    </source>
</evidence>
<dbReference type="EMBL" id="BAAATR010000044">
    <property type="protein sequence ID" value="GAA2272071.1"/>
    <property type="molecule type" value="Genomic_DNA"/>
</dbReference>
<dbReference type="Proteomes" id="UP001500305">
    <property type="component" value="Unassembled WGS sequence"/>
</dbReference>
<evidence type="ECO:0000256" key="1">
    <source>
        <dbReference type="SAM" id="MobiDB-lite"/>
    </source>
</evidence>